<dbReference type="HOGENOM" id="CLU_108341_0_0_2"/>
<sequence length="226" mass="25660">MNRLNDSKILIKKAVNTIDKLDYELKLKNNTKTKTISESKSISYKDAKSGTINVDEFKKAVYAIIEADDYLYKKAPLHNLNDDEAKMFCKLVFQTQKHLNNVLKAFGFEFEEGAQLDESALYIVSNKKLLKNLKNKMPNLNIISTEGILEAEDMKVINPNMPEGALKGIEKKCNITKEQITKLINKLNPSKVIVIVDDSNKADELIYIRAKELYGAEKISIDDIDL</sequence>
<dbReference type="Proteomes" id="UP000009296">
    <property type="component" value="Chromosome"/>
</dbReference>
<gene>
    <name evidence="1" type="ordered locus">Metok_0073</name>
</gene>
<accession>F8AMM9</accession>
<evidence type="ECO:0008006" key="3">
    <source>
        <dbReference type="Google" id="ProtNLM"/>
    </source>
</evidence>
<dbReference type="OrthoDB" id="69345at2157"/>
<dbReference type="InterPro" id="IPR016736">
    <property type="entry name" value="MJ1481-like"/>
</dbReference>
<evidence type="ECO:0000313" key="2">
    <source>
        <dbReference type="Proteomes" id="UP000009296"/>
    </source>
</evidence>
<dbReference type="AlphaFoldDB" id="F8AMM9"/>
<dbReference type="EMBL" id="CP002792">
    <property type="protein sequence ID" value="AEH06071.1"/>
    <property type="molecule type" value="Genomic_DNA"/>
</dbReference>
<organism evidence="1 2">
    <name type="scientific">Methanothermococcus okinawensis (strain DSM 14208 / JCM 11175 / IH1)</name>
    <dbReference type="NCBI Taxonomy" id="647113"/>
    <lineage>
        <taxon>Archaea</taxon>
        <taxon>Methanobacteriati</taxon>
        <taxon>Methanobacteriota</taxon>
        <taxon>Methanomada group</taxon>
        <taxon>Methanococci</taxon>
        <taxon>Methanococcales</taxon>
        <taxon>Methanococcaceae</taxon>
        <taxon>Methanothermococcus</taxon>
    </lineage>
</organism>
<keyword evidence="2" id="KW-1185">Reference proteome</keyword>
<dbReference type="Pfam" id="PF09873">
    <property type="entry name" value="SepCysE"/>
    <property type="match status" value="1"/>
</dbReference>
<proteinExistence type="predicted"/>
<protein>
    <recommendedName>
        <fullName evidence="3">DUF2100 domain-containing protein</fullName>
    </recommendedName>
</protein>
<name>F8AMM9_METOI</name>
<dbReference type="GeneID" id="10772189"/>
<evidence type="ECO:0000313" key="1">
    <source>
        <dbReference type="EMBL" id="AEH06071.1"/>
    </source>
</evidence>
<dbReference type="KEGG" id="mok:Metok_0073"/>
<dbReference type="STRING" id="647113.Metok_0073"/>
<dbReference type="RefSeq" id="WP_013866257.1">
    <property type="nucleotide sequence ID" value="NC_015636.1"/>
</dbReference>
<reference evidence="1" key="1">
    <citation type="submission" date="2011-05" db="EMBL/GenBank/DDBJ databases">
        <title>Complete sequence of chromosome of Methanothermococcus okinawensis IH1.</title>
        <authorList>
            <consortium name="US DOE Joint Genome Institute"/>
            <person name="Lucas S."/>
            <person name="Han J."/>
            <person name="Lapidus A."/>
            <person name="Cheng J.-F."/>
            <person name="Goodwin L."/>
            <person name="Pitluck S."/>
            <person name="Peters L."/>
            <person name="Mikhailova N."/>
            <person name="Held B."/>
            <person name="Han C."/>
            <person name="Tapia R."/>
            <person name="Land M."/>
            <person name="Hauser L."/>
            <person name="Kyrpides N."/>
            <person name="Ivanova N."/>
            <person name="Pagani I."/>
            <person name="Sieprawska-Lupa M."/>
            <person name="Takai K."/>
            <person name="Miyazaki J."/>
            <person name="Whitman W."/>
            <person name="Woyke T."/>
        </authorList>
    </citation>
    <scope>NUCLEOTIDE SEQUENCE</scope>
    <source>
        <strain evidence="1">IH1</strain>
    </source>
</reference>
<dbReference type="eggNOG" id="arCOG04872">
    <property type="taxonomic scope" value="Archaea"/>
</dbReference>